<dbReference type="InterPro" id="IPR012338">
    <property type="entry name" value="Beta-lactam/transpept-like"/>
</dbReference>
<dbReference type="InterPro" id="IPR050789">
    <property type="entry name" value="Diverse_Enzym_Activities"/>
</dbReference>
<evidence type="ECO:0000313" key="4">
    <source>
        <dbReference type="Proteomes" id="UP001597112"/>
    </source>
</evidence>
<dbReference type="EC" id="3.-.-.-" evidence="3"/>
<comment type="caution">
    <text evidence="3">The sequence shown here is derived from an EMBL/GenBank/DDBJ whole genome shotgun (WGS) entry which is preliminary data.</text>
</comment>
<dbReference type="Gene3D" id="3.40.710.10">
    <property type="entry name" value="DD-peptidase/beta-lactamase superfamily"/>
    <property type="match status" value="1"/>
</dbReference>
<dbReference type="RefSeq" id="WP_377580557.1">
    <property type="nucleotide sequence ID" value="NZ_JBHTKA010000007.1"/>
</dbReference>
<keyword evidence="1" id="KW-0732">Signal</keyword>
<dbReference type="PANTHER" id="PTHR43283:SF3">
    <property type="entry name" value="BETA-LACTAMASE FAMILY PROTEIN (AFU_ORTHOLOGUE AFUA_5G07500)"/>
    <property type="match status" value="1"/>
</dbReference>
<dbReference type="InterPro" id="IPR001466">
    <property type="entry name" value="Beta-lactam-related"/>
</dbReference>
<dbReference type="SUPFAM" id="SSF56601">
    <property type="entry name" value="beta-lactamase/transpeptidase-like"/>
    <property type="match status" value="1"/>
</dbReference>
<reference evidence="4" key="1">
    <citation type="journal article" date="2019" name="Int. J. Syst. Evol. Microbiol.">
        <title>The Global Catalogue of Microorganisms (GCM) 10K type strain sequencing project: providing services to taxonomists for standard genome sequencing and annotation.</title>
        <authorList>
            <consortium name="The Broad Institute Genomics Platform"/>
            <consortium name="The Broad Institute Genome Sequencing Center for Infectious Disease"/>
            <person name="Wu L."/>
            <person name="Ma J."/>
        </authorList>
    </citation>
    <scope>NUCLEOTIDE SEQUENCE [LARGE SCALE GENOMIC DNA]</scope>
    <source>
        <strain evidence="4">CCUG 58938</strain>
    </source>
</reference>
<protein>
    <submittedName>
        <fullName evidence="3">Serine hydrolase domain-containing protein</fullName>
        <ecNumber evidence="3">3.-.-.-</ecNumber>
    </submittedName>
</protein>
<name>A0ABW3K4R0_9BACT</name>
<evidence type="ECO:0000259" key="2">
    <source>
        <dbReference type="Pfam" id="PF00144"/>
    </source>
</evidence>
<keyword evidence="4" id="KW-1185">Reference proteome</keyword>
<evidence type="ECO:0000313" key="3">
    <source>
        <dbReference type="EMBL" id="MFD1001107.1"/>
    </source>
</evidence>
<dbReference type="GO" id="GO:0016787">
    <property type="term" value="F:hydrolase activity"/>
    <property type="evidence" value="ECO:0007669"/>
    <property type="project" value="UniProtKB-KW"/>
</dbReference>
<dbReference type="PANTHER" id="PTHR43283">
    <property type="entry name" value="BETA-LACTAMASE-RELATED"/>
    <property type="match status" value="1"/>
</dbReference>
<proteinExistence type="predicted"/>
<feature type="chain" id="PRO_5046990742" evidence="1">
    <location>
        <begin position="27"/>
        <end position="371"/>
    </location>
</feature>
<accession>A0ABW3K4R0</accession>
<dbReference type="EMBL" id="JBHTKA010000007">
    <property type="protein sequence ID" value="MFD1001107.1"/>
    <property type="molecule type" value="Genomic_DNA"/>
</dbReference>
<feature type="signal peptide" evidence="1">
    <location>
        <begin position="1"/>
        <end position="26"/>
    </location>
</feature>
<dbReference type="Pfam" id="PF00144">
    <property type="entry name" value="Beta-lactamase"/>
    <property type="match status" value="1"/>
</dbReference>
<gene>
    <name evidence="3" type="ORF">ACFQ21_17400</name>
</gene>
<keyword evidence="3" id="KW-0378">Hydrolase</keyword>
<dbReference type="Proteomes" id="UP001597112">
    <property type="component" value="Unassembled WGS sequence"/>
</dbReference>
<organism evidence="3 4">
    <name type="scientific">Ohtaekwangia kribbensis</name>
    <dbReference type="NCBI Taxonomy" id="688913"/>
    <lineage>
        <taxon>Bacteria</taxon>
        <taxon>Pseudomonadati</taxon>
        <taxon>Bacteroidota</taxon>
        <taxon>Cytophagia</taxon>
        <taxon>Cytophagales</taxon>
        <taxon>Fulvivirgaceae</taxon>
        <taxon>Ohtaekwangia</taxon>
    </lineage>
</organism>
<feature type="domain" description="Beta-lactamase-related" evidence="2">
    <location>
        <begin position="55"/>
        <end position="344"/>
    </location>
</feature>
<sequence>MRRVCWNKVRTIGVYASIFLVFITCASKPSVSHSDEYSTYNFGAVDGKIQNWIDSGYYDGASIQIVKDRQTIHEKYFGSYTSQTQVYIASAGKWLAAATIGAVVDEHKLSWNDKVVKWLPEFKDIKGQATLQQLLSHTAGYPDYQPATEHRDDYQSLEEAVRHIVNLPADTTPGTIFRYGGLAMQVAGRMAEVATGKSWEAIFQEKIAIPLQMNNTHFTPVDTTGGHNPMIGGGARCTLHDYMNFLEMIAGEGVYKGKRILSEETIAMLQADHVTSAHVPSDQYVEHARNAKHTGIYGLGEWREQVNDRGEAILISSPGWAGAYPWIDKENQVYGFFLAHVNVERANRDKFSSFYTSPMLPMMVRDILAVR</sequence>
<evidence type="ECO:0000256" key="1">
    <source>
        <dbReference type="SAM" id="SignalP"/>
    </source>
</evidence>